<reference evidence="3" key="2">
    <citation type="submission" date="2022-03" db="EMBL/GenBank/DDBJ databases">
        <title>Draft title - Genomic analysis of global carrot germplasm unveils the trajectory of domestication and the origin of high carotenoid orange carrot.</title>
        <authorList>
            <person name="Iorizzo M."/>
            <person name="Ellison S."/>
            <person name="Senalik D."/>
            <person name="Macko-Podgorni A."/>
            <person name="Grzebelus D."/>
            <person name="Bostan H."/>
            <person name="Rolling W."/>
            <person name="Curaba J."/>
            <person name="Simon P."/>
        </authorList>
    </citation>
    <scope>NUCLEOTIDE SEQUENCE</scope>
    <source>
        <tissue evidence="3">Leaf</tissue>
    </source>
</reference>
<keyword evidence="1" id="KW-0472">Membrane</keyword>
<organism evidence="2">
    <name type="scientific">Daucus carota subsp. sativus</name>
    <name type="common">Carrot</name>
    <dbReference type="NCBI Taxonomy" id="79200"/>
    <lineage>
        <taxon>Eukaryota</taxon>
        <taxon>Viridiplantae</taxon>
        <taxon>Streptophyta</taxon>
        <taxon>Embryophyta</taxon>
        <taxon>Tracheophyta</taxon>
        <taxon>Spermatophyta</taxon>
        <taxon>Magnoliopsida</taxon>
        <taxon>eudicotyledons</taxon>
        <taxon>Gunneridae</taxon>
        <taxon>Pentapetalae</taxon>
        <taxon>asterids</taxon>
        <taxon>campanulids</taxon>
        <taxon>Apiales</taxon>
        <taxon>Apiaceae</taxon>
        <taxon>Apioideae</taxon>
        <taxon>Scandiceae</taxon>
        <taxon>Daucinae</taxon>
        <taxon>Daucus</taxon>
        <taxon>Daucus sect. Daucus</taxon>
    </lineage>
</organism>
<evidence type="ECO:0000313" key="3">
    <source>
        <dbReference type="EMBL" id="WOH13705.1"/>
    </source>
</evidence>
<accession>A0A175YR48</accession>
<dbReference type="InterPro" id="IPR021775">
    <property type="entry name" value="DUF3339"/>
</dbReference>
<dbReference type="AlphaFoldDB" id="A0A175YR48"/>
<keyword evidence="1" id="KW-0812">Transmembrane</keyword>
<sequence length="72" mass="7783">MTDWGPVVIAVLLFVVFSPGLLFQIPGRGRMVEFGRMHTSGVSILVHAMLYSGSSPSFSLPSAFTSTRTSHL</sequence>
<evidence type="ECO:0000313" key="2">
    <source>
        <dbReference type="EMBL" id="KZM86125.1"/>
    </source>
</evidence>
<dbReference type="PANTHER" id="PTHR33128">
    <property type="entry name" value="OS05G0103400 PROTEIN"/>
    <property type="match status" value="1"/>
</dbReference>
<dbReference type="Proteomes" id="UP000077755">
    <property type="component" value="Chromosome 8"/>
</dbReference>
<dbReference type="EMBL" id="LNRQ01000008">
    <property type="protein sequence ID" value="KZM86125.1"/>
    <property type="molecule type" value="Genomic_DNA"/>
</dbReference>
<protein>
    <submittedName>
        <fullName evidence="2">Uncharacterized protein</fullName>
    </submittedName>
</protein>
<keyword evidence="1" id="KW-1133">Transmembrane helix</keyword>
<keyword evidence="4" id="KW-1185">Reference proteome</keyword>
<evidence type="ECO:0000313" key="4">
    <source>
        <dbReference type="Proteomes" id="UP000077755"/>
    </source>
</evidence>
<gene>
    <name evidence="2" type="ORF">DCAR_026453</name>
    <name evidence="3" type="ORF">DCAR_0833216</name>
</gene>
<dbReference type="Pfam" id="PF11820">
    <property type="entry name" value="DUF3339"/>
    <property type="match status" value="1"/>
</dbReference>
<name>A0A175YR48_DAUCS</name>
<dbReference type="OMA" id="VFVHTII"/>
<evidence type="ECO:0000256" key="1">
    <source>
        <dbReference type="SAM" id="Phobius"/>
    </source>
</evidence>
<reference evidence="2" key="1">
    <citation type="journal article" date="2016" name="Nat. Genet.">
        <title>A high-quality carrot genome assembly provides new insights into carotenoid accumulation and asterid genome evolution.</title>
        <authorList>
            <person name="Iorizzo M."/>
            <person name="Ellison S."/>
            <person name="Senalik D."/>
            <person name="Zeng P."/>
            <person name="Satapoomin P."/>
            <person name="Huang J."/>
            <person name="Bowman M."/>
            <person name="Iovene M."/>
            <person name="Sanseverino W."/>
            <person name="Cavagnaro P."/>
            <person name="Yildiz M."/>
            <person name="Macko-Podgorni A."/>
            <person name="Moranska E."/>
            <person name="Grzebelus E."/>
            <person name="Grzebelus D."/>
            <person name="Ashrafi H."/>
            <person name="Zheng Z."/>
            <person name="Cheng S."/>
            <person name="Spooner D."/>
            <person name="Van Deynze A."/>
            <person name="Simon P."/>
        </authorList>
    </citation>
    <scope>NUCLEOTIDE SEQUENCE [LARGE SCALE GENOMIC DNA]</scope>
    <source>
        <tissue evidence="2">Leaf</tissue>
    </source>
</reference>
<proteinExistence type="predicted"/>
<dbReference type="EMBL" id="CP093350">
    <property type="protein sequence ID" value="WOH13705.1"/>
    <property type="molecule type" value="Genomic_DNA"/>
</dbReference>
<dbReference type="Gramene" id="KZM86125">
    <property type="protein sequence ID" value="KZM86125"/>
    <property type="gene ID" value="DCAR_026453"/>
</dbReference>
<dbReference type="STRING" id="79200.A0A175YR48"/>
<feature type="transmembrane region" description="Helical" evidence="1">
    <location>
        <begin position="6"/>
        <end position="27"/>
    </location>
</feature>
<dbReference type="PANTHER" id="PTHR33128:SF9">
    <property type="entry name" value="PROTEIN, PUTATIVE-RELATED"/>
    <property type="match status" value="1"/>
</dbReference>